<organism evidence="2 3">
    <name type="scientific">Desulfatibacillum alkenivorans DSM 16219</name>
    <dbReference type="NCBI Taxonomy" id="1121393"/>
    <lineage>
        <taxon>Bacteria</taxon>
        <taxon>Pseudomonadati</taxon>
        <taxon>Thermodesulfobacteriota</taxon>
        <taxon>Desulfobacteria</taxon>
        <taxon>Desulfobacterales</taxon>
        <taxon>Desulfatibacillaceae</taxon>
        <taxon>Desulfatibacillum</taxon>
    </lineage>
</organism>
<dbReference type="InterPro" id="IPR036515">
    <property type="entry name" value="Transposase_17_sf"/>
</dbReference>
<evidence type="ECO:0000259" key="1">
    <source>
        <dbReference type="SMART" id="SM01321"/>
    </source>
</evidence>
<dbReference type="GO" id="GO:0043565">
    <property type="term" value="F:sequence-specific DNA binding"/>
    <property type="evidence" value="ECO:0007669"/>
    <property type="project" value="TreeGrafter"/>
</dbReference>
<evidence type="ECO:0000313" key="2">
    <source>
        <dbReference type="EMBL" id="SHK62294.1"/>
    </source>
</evidence>
<dbReference type="Gene3D" id="3.30.70.1290">
    <property type="entry name" value="Transposase IS200-like"/>
    <property type="match status" value="1"/>
</dbReference>
<feature type="domain" description="Transposase IS200-like" evidence="1">
    <location>
        <begin position="8"/>
        <end position="135"/>
    </location>
</feature>
<dbReference type="SMART" id="SM01321">
    <property type="entry name" value="Y1_Tnp"/>
    <property type="match status" value="1"/>
</dbReference>
<protein>
    <submittedName>
        <fullName evidence="2">Putative transposase</fullName>
    </submittedName>
</protein>
<dbReference type="InterPro" id="IPR052715">
    <property type="entry name" value="RAYT_transposase"/>
</dbReference>
<dbReference type="OrthoDB" id="9800147at2"/>
<dbReference type="AlphaFoldDB" id="A0A1M6TZI5"/>
<proteinExistence type="predicted"/>
<accession>A0A1M6TZI5</accession>
<keyword evidence="3" id="KW-1185">Reference proteome</keyword>
<dbReference type="EMBL" id="FQZU01000029">
    <property type="protein sequence ID" value="SHK62294.1"/>
    <property type="molecule type" value="Genomic_DNA"/>
</dbReference>
<dbReference type="Proteomes" id="UP000183994">
    <property type="component" value="Unassembled WGS sequence"/>
</dbReference>
<dbReference type="Pfam" id="PF01797">
    <property type="entry name" value="Y1_Tnp"/>
    <property type="match status" value="1"/>
</dbReference>
<dbReference type="GO" id="GO:0006313">
    <property type="term" value="P:DNA transposition"/>
    <property type="evidence" value="ECO:0007669"/>
    <property type="project" value="InterPro"/>
</dbReference>
<dbReference type="RefSeq" id="WP_073477814.1">
    <property type="nucleotide sequence ID" value="NZ_FQZU01000029.1"/>
</dbReference>
<dbReference type="GO" id="GO:0004803">
    <property type="term" value="F:transposase activity"/>
    <property type="evidence" value="ECO:0007669"/>
    <property type="project" value="InterPro"/>
</dbReference>
<dbReference type="PANTHER" id="PTHR36966:SF1">
    <property type="entry name" value="REP-ASSOCIATED TYROSINE TRANSPOSASE"/>
    <property type="match status" value="1"/>
</dbReference>
<sequence>MRYRRVKMDGGTYFFTLVTYQRAPLFSSLENCGLLREAFRQVMEKHPFSIDAFVLLPDHLHCIWTLPGGDRNYSMRWRMIKSQFTRECKKQKVLSQSNAARARKQEQTVWQRRFWEHTIRDAHDYRKHVEYIHFNPVKHGHAERPAEWKYSSFHRFVRQGIYPESWGRHPKDYAFEEDILE</sequence>
<evidence type="ECO:0000313" key="3">
    <source>
        <dbReference type="Proteomes" id="UP000183994"/>
    </source>
</evidence>
<gene>
    <name evidence="2" type="ORF">SAMN02745216_03770</name>
</gene>
<dbReference type="SUPFAM" id="SSF143422">
    <property type="entry name" value="Transposase IS200-like"/>
    <property type="match status" value="1"/>
</dbReference>
<dbReference type="InterPro" id="IPR002686">
    <property type="entry name" value="Transposase_17"/>
</dbReference>
<dbReference type="PANTHER" id="PTHR36966">
    <property type="entry name" value="REP-ASSOCIATED TYROSINE TRANSPOSASE"/>
    <property type="match status" value="1"/>
</dbReference>
<reference evidence="3" key="1">
    <citation type="submission" date="2016-11" db="EMBL/GenBank/DDBJ databases">
        <authorList>
            <person name="Varghese N."/>
            <person name="Submissions S."/>
        </authorList>
    </citation>
    <scope>NUCLEOTIDE SEQUENCE [LARGE SCALE GENOMIC DNA]</scope>
    <source>
        <strain evidence="3">DSM 16219</strain>
    </source>
</reference>
<dbReference type="NCBIfam" id="NF047646">
    <property type="entry name" value="REP_Tyr_transpos"/>
    <property type="match status" value="1"/>
</dbReference>
<name>A0A1M6TZI5_9BACT</name>